<sequence>MPTFLGMGMDSGWGVEALWLLGGVVLTLAAIGVVALAALRTRRHD</sequence>
<evidence type="ECO:0000256" key="1">
    <source>
        <dbReference type="SAM" id="Phobius"/>
    </source>
</evidence>
<organism evidence="2 3">
    <name type="scientific">Streptomyces purpureus</name>
    <dbReference type="NCBI Taxonomy" id="1951"/>
    <lineage>
        <taxon>Bacteria</taxon>
        <taxon>Bacillati</taxon>
        <taxon>Actinomycetota</taxon>
        <taxon>Actinomycetes</taxon>
        <taxon>Kitasatosporales</taxon>
        <taxon>Streptomycetaceae</taxon>
        <taxon>Streptomyces</taxon>
    </lineage>
</organism>
<dbReference type="AlphaFoldDB" id="A0A918H644"/>
<accession>A0A918H644</accession>
<keyword evidence="3" id="KW-1185">Reference proteome</keyword>
<evidence type="ECO:0000313" key="3">
    <source>
        <dbReference type="Proteomes" id="UP000619486"/>
    </source>
</evidence>
<reference evidence="2" key="1">
    <citation type="journal article" date="2014" name="Int. J. Syst. Evol. Microbiol.">
        <title>Complete genome sequence of Corynebacterium casei LMG S-19264T (=DSM 44701T), isolated from a smear-ripened cheese.</title>
        <authorList>
            <consortium name="US DOE Joint Genome Institute (JGI-PGF)"/>
            <person name="Walter F."/>
            <person name="Albersmeier A."/>
            <person name="Kalinowski J."/>
            <person name="Ruckert C."/>
        </authorList>
    </citation>
    <scope>NUCLEOTIDE SEQUENCE</scope>
    <source>
        <strain evidence="2">JCM 3172</strain>
    </source>
</reference>
<keyword evidence="1" id="KW-0472">Membrane</keyword>
<keyword evidence="1" id="KW-1133">Transmembrane helix</keyword>
<reference evidence="2" key="2">
    <citation type="submission" date="2020-09" db="EMBL/GenBank/DDBJ databases">
        <authorList>
            <person name="Sun Q."/>
            <person name="Ohkuma M."/>
        </authorList>
    </citation>
    <scope>NUCLEOTIDE SEQUENCE</scope>
    <source>
        <strain evidence="2">JCM 3172</strain>
    </source>
</reference>
<dbReference type="Proteomes" id="UP000619486">
    <property type="component" value="Unassembled WGS sequence"/>
</dbReference>
<evidence type="ECO:0000313" key="2">
    <source>
        <dbReference type="EMBL" id="GGT37421.1"/>
    </source>
</evidence>
<feature type="transmembrane region" description="Helical" evidence="1">
    <location>
        <begin position="17"/>
        <end position="39"/>
    </location>
</feature>
<proteinExistence type="predicted"/>
<name>A0A918H644_9ACTN</name>
<keyword evidence="1" id="KW-0812">Transmembrane</keyword>
<gene>
    <name evidence="2" type="ORF">GCM10014713_33980</name>
</gene>
<dbReference type="EMBL" id="BMQQ01000011">
    <property type="protein sequence ID" value="GGT37421.1"/>
    <property type="molecule type" value="Genomic_DNA"/>
</dbReference>
<comment type="caution">
    <text evidence="2">The sequence shown here is derived from an EMBL/GenBank/DDBJ whole genome shotgun (WGS) entry which is preliminary data.</text>
</comment>
<protein>
    <submittedName>
        <fullName evidence="2">Uncharacterized protein</fullName>
    </submittedName>
</protein>